<dbReference type="InterPro" id="IPR051214">
    <property type="entry name" value="GH32_Enzymes"/>
</dbReference>
<dbReference type="Gene3D" id="2.115.10.20">
    <property type="entry name" value="Glycosyl hydrolase domain, family 43"/>
    <property type="match status" value="1"/>
</dbReference>
<comment type="pathway">
    <text evidence="5">Glycan biosynthesis; sucrose metabolism.</text>
</comment>
<feature type="domain" description="Glycosyl hydrolase family 32 N-terminal" evidence="6">
    <location>
        <begin position="98"/>
        <end position="398"/>
    </location>
</feature>
<gene>
    <name evidence="8" type="ORF">CAG72_01390</name>
</gene>
<feature type="domain" description="Glycosyl hydrolase family 32 C-terminal" evidence="7">
    <location>
        <begin position="421"/>
        <end position="524"/>
    </location>
</feature>
<dbReference type="InterPro" id="IPR013320">
    <property type="entry name" value="ConA-like_dom_sf"/>
</dbReference>
<dbReference type="SUPFAM" id="SSF49899">
    <property type="entry name" value="Concanavalin A-like lectins/glucanases"/>
    <property type="match status" value="1"/>
</dbReference>
<comment type="catalytic activity">
    <reaction evidence="4">
        <text>Hydrolysis of terminal non-reducing beta-D-fructofuranoside residues in beta-D-fructofuranosides.</text>
        <dbReference type="EC" id="3.2.1.26"/>
    </reaction>
</comment>
<dbReference type="GO" id="GO:0004564">
    <property type="term" value="F:beta-fructofuranosidase activity"/>
    <property type="evidence" value="ECO:0007669"/>
    <property type="project" value="UniProtKB-EC"/>
</dbReference>
<dbReference type="Pfam" id="PF08244">
    <property type="entry name" value="Glyco_hydro_32C"/>
    <property type="match status" value="1"/>
</dbReference>
<evidence type="ECO:0000313" key="8">
    <source>
        <dbReference type="EMBL" id="NAW63857.1"/>
    </source>
</evidence>
<dbReference type="Proteomes" id="UP000465712">
    <property type="component" value="Unassembled WGS sequence"/>
</dbReference>
<evidence type="ECO:0000256" key="4">
    <source>
        <dbReference type="RuleBase" id="RU362110"/>
    </source>
</evidence>
<dbReference type="NCBIfam" id="TIGR01322">
    <property type="entry name" value="scrB_fam"/>
    <property type="match status" value="1"/>
</dbReference>
<dbReference type="SMART" id="SM00640">
    <property type="entry name" value="Glyco_32"/>
    <property type="match status" value="1"/>
</dbReference>
<sequence>MSLQSLSELCGSIDNLARILISDDTLIFEVLNADLVRESGLIEQIGPVLGKPQVTFRRPEDVSEHDLLVMGNLIAARQQARSEDFARPVSCEFRPSWHISPPQGLLNDPNGFIYHDGRYHLFYQWFPYACTHNDKHWAHLTSPDLINWTWQPIALTPSHWFDSHGVFSGHAISHGGELLLFYTGNTRIGAQRDRQTTQCLATSADGVHFTKQGPVIHALPPGVTSHIRDPKVIRHQDHWLMLLGAQTDDLKGRLAVYQSDDLKQWTFDRLCGDELGDFGYMWECPDYFELGDQQFVVLGPQGIASFSQHNSVPHHNGIAKACWDEQGRLTLAGFQPLDYGFDFYAPQTLLTPDGRRVLCGWMGLPDEVDQPSADNGWVHQLTCMRELTVRDGKLCQWPVWEQEKLVIAEQAIQLSATPLDLATKAFDLSLSLQWGDQLRLFQNETQHLVIRADSQRRALILDRCHTLNRAQDTVRELPLDADMVQLRILADTSSVEIFVNGGEAVMSSRIFTDQTATCVSLSGEARSALLRTYRPASAPFPS</sequence>
<evidence type="ECO:0000313" key="9">
    <source>
        <dbReference type="Proteomes" id="UP000465712"/>
    </source>
</evidence>
<comment type="function">
    <text evidence="5">Enables the bacterium to metabolize sucrose as a sole carbon source.</text>
</comment>
<dbReference type="InterPro" id="IPR001362">
    <property type="entry name" value="Glyco_hydro_32"/>
</dbReference>
<dbReference type="GO" id="GO:0005737">
    <property type="term" value="C:cytoplasm"/>
    <property type="evidence" value="ECO:0007669"/>
    <property type="project" value="UniProtKB-SubCell"/>
</dbReference>
<reference evidence="8 9" key="1">
    <citation type="submission" date="2017-05" db="EMBL/GenBank/DDBJ databases">
        <title>High clonality and local adaptation shapes Vibrionaceae linages within an endangered oasis.</title>
        <authorList>
            <person name="Vazquez-Rosas-Landa M."/>
        </authorList>
    </citation>
    <scope>NUCLEOTIDE SEQUENCE [LARGE SCALE GENOMIC DNA]</scope>
    <source>
        <strain evidence="8 9">P46_P4S1P180</strain>
    </source>
</reference>
<keyword evidence="5" id="KW-0119">Carbohydrate metabolism</keyword>
<dbReference type="AlphaFoldDB" id="A0A7X5ARJ9"/>
<evidence type="ECO:0000256" key="3">
    <source>
        <dbReference type="ARBA" id="ARBA00023295"/>
    </source>
</evidence>
<dbReference type="PANTHER" id="PTHR43101">
    <property type="entry name" value="BETA-FRUCTOSIDASE"/>
    <property type="match status" value="1"/>
</dbReference>
<organism evidence="8 9">
    <name type="scientific">Photobacterium halotolerans</name>
    <dbReference type="NCBI Taxonomy" id="265726"/>
    <lineage>
        <taxon>Bacteria</taxon>
        <taxon>Pseudomonadati</taxon>
        <taxon>Pseudomonadota</taxon>
        <taxon>Gammaproteobacteria</taxon>
        <taxon>Vibrionales</taxon>
        <taxon>Vibrionaceae</taxon>
        <taxon>Photobacterium</taxon>
    </lineage>
</organism>
<dbReference type="EMBL" id="WXWW01000024">
    <property type="protein sequence ID" value="NAW63857.1"/>
    <property type="molecule type" value="Genomic_DNA"/>
</dbReference>
<dbReference type="GO" id="GO:0005985">
    <property type="term" value="P:sucrose metabolic process"/>
    <property type="evidence" value="ECO:0007669"/>
    <property type="project" value="UniProtKB-UniPathway"/>
</dbReference>
<dbReference type="InterPro" id="IPR023296">
    <property type="entry name" value="Glyco_hydro_beta-prop_sf"/>
</dbReference>
<dbReference type="InterPro" id="IPR013189">
    <property type="entry name" value="Glyco_hydro_32_C"/>
</dbReference>
<dbReference type="PROSITE" id="PS00609">
    <property type="entry name" value="GLYCOSYL_HYDROL_F32"/>
    <property type="match status" value="1"/>
</dbReference>
<dbReference type="Gene3D" id="2.60.120.560">
    <property type="entry name" value="Exo-inulinase, domain 1"/>
    <property type="match status" value="1"/>
</dbReference>
<evidence type="ECO:0000256" key="5">
    <source>
        <dbReference type="RuleBase" id="RU365015"/>
    </source>
</evidence>
<comment type="subcellular location">
    <subcellularLocation>
        <location evidence="5">Cytoplasm</location>
    </subcellularLocation>
</comment>
<dbReference type="InterPro" id="IPR006232">
    <property type="entry name" value="Suc6P_hydrolase"/>
</dbReference>
<comment type="caution">
    <text evidence="8">The sequence shown here is derived from an EMBL/GenBank/DDBJ whole genome shotgun (WGS) entry which is preliminary data.</text>
</comment>
<dbReference type="EC" id="3.2.1.26" evidence="4"/>
<evidence type="ECO:0000256" key="2">
    <source>
        <dbReference type="ARBA" id="ARBA00022801"/>
    </source>
</evidence>
<dbReference type="SUPFAM" id="SSF75005">
    <property type="entry name" value="Arabinanase/levansucrase/invertase"/>
    <property type="match status" value="1"/>
</dbReference>
<accession>A0A7X5ARJ9</accession>
<evidence type="ECO:0000256" key="1">
    <source>
        <dbReference type="ARBA" id="ARBA00009902"/>
    </source>
</evidence>
<dbReference type="InterPro" id="IPR013148">
    <property type="entry name" value="Glyco_hydro_32_N"/>
</dbReference>
<keyword evidence="2 4" id="KW-0378">Hydrolase</keyword>
<evidence type="ECO:0000259" key="7">
    <source>
        <dbReference type="Pfam" id="PF08244"/>
    </source>
</evidence>
<keyword evidence="5" id="KW-0963">Cytoplasm</keyword>
<comment type="similarity">
    <text evidence="1 4">Belongs to the glycosyl hydrolase 32 family.</text>
</comment>
<protein>
    <recommendedName>
        <fullName evidence="4">Sucrose-6-phosphate hydrolase</fullName>
        <ecNumber evidence="4">3.2.1.26</ecNumber>
    </recommendedName>
    <alternativeName>
        <fullName evidence="5">Invertase</fullName>
    </alternativeName>
</protein>
<dbReference type="Pfam" id="PF00251">
    <property type="entry name" value="Glyco_hydro_32N"/>
    <property type="match status" value="1"/>
</dbReference>
<evidence type="ECO:0000259" key="6">
    <source>
        <dbReference type="Pfam" id="PF00251"/>
    </source>
</evidence>
<dbReference type="PANTHER" id="PTHR43101:SF1">
    <property type="entry name" value="BETA-FRUCTOSIDASE"/>
    <property type="match status" value="1"/>
</dbReference>
<dbReference type="UniPathway" id="UPA00238"/>
<dbReference type="CDD" id="cd18623">
    <property type="entry name" value="GH32_ScrB-like"/>
    <property type="match status" value="1"/>
</dbReference>
<dbReference type="RefSeq" id="WP_161442297.1">
    <property type="nucleotide sequence ID" value="NZ_WXWW01000024.1"/>
</dbReference>
<keyword evidence="3 4" id="KW-0326">Glycosidase</keyword>
<proteinExistence type="inferred from homology"/>
<name>A0A7X5ARJ9_9GAMM</name>
<dbReference type="InterPro" id="IPR018053">
    <property type="entry name" value="Glyco_hydro_32_AS"/>
</dbReference>